<proteinExistence type="inferred from homology"/>
<evidence type="ECO:0000259" key="11">
    <source>
        <dbReference type="Pfam" id="PF01370"/>
    </source>
</evidence>
<dbReference type="EC" id="5.1.3.2" evidence="5 10"/>
<protein>
    <recommendedName>
        <fullName evidence="6 10">UDP-glucose 4-epimerase</fullName>
        <ecNumber evidence="5 10">5.1.3.2</ecNumber>
    </recommendedName>
</protein>
<comment type="caution">
    <text evidence="12">The sequence shown here is derived from an EMBL/GenBank/DDBJ whole genome shotgun (WGS) entry which is preliminary data.</text>
</comment>
<dbReference type="SUPFAM" id="SSF51735">
    <property type="entry name" value="NAD(P)-binding Rossmann-fold domains"/>
    <property type="match status" value="1"/>
</dbReference>
<dbReference type="Gene3D" id="3.90.25.10">
    <property type="entry name" value="UDP-galactose 4-epimerase, domain 1"/>
    <property type="match status" value="1"/>
</dbReference>
<comment type="subunit">
    <text evidence="10">Homodimer.</text>
</comment>
<keyword evidence="8 10" id="KW-0413">Isomerase</keyword>
<evidence type="ECO:0000256" key="10">
    <source>
        <dbReference type="RuleBase" id="RU366046"/>
    </source>
</evidence>
<dbReference type="InterPro" id="IPR036291">
    <property type="entry name" value="NAD(P)-bd_dom_sf"/>
</dbReference>
<dbReference type="CDD" id="cd05247">
    <property type="entry name" value="UDP_G4E_1_SDR_e"/>
    <property type="match status" value="1"/>
</dbReference>
<evidence type="ECO:0000256" key="2">
    <source>
        <dbReference type="ARBA" id="ARBA00001911"/>
    </source>
</evidence>
<evidence type="ECO:0000256" key="1">
    <source>
        <dbReference type="ARBA" id="ARBA00000083"/>
    </source>
</evidence>
<comment type="similarity">
    <text evidence="4 10">Belongs to the NAD(P)-dependent epimerase/dehydratase family.</text>
</comment>
<dbReference type="PANTHER" id="PTHR43725">
    <property type="entry name" value="UDP-GLUCOSE 4-EPIMERASE"/>
    <property type="match status" value="1"/>
</dbReference>
<accession>A0A917FWR4</accession>
<keyword evidence="9 10" id="KW-0119">Carbohydrate metabolism</keyword>
<evidence type="ECO:0000256" key="9">
    <source>
        <dbReference type="ARBA" id="ARBA00023277"/>
    </source>
</evidence>
<reference evidence="12" key="2">
    <citation type="submission" date="2020-09" db="EMBL/GenBank/DDBJ databases">
        <authorList>
            <person name="Sun Q."/>
            <person name="Sedlacek I."/>
        </authorList>
    </citation>
    <scope>NUCLEOTIDE SEQUENCE</scope>
    <source>
        <strain evidence="12">CCM 7905</strain>
    </source>
</reference>
<dbReference type="GO" id="GO:0003978">
    <property type="term" value="F:UDP-glucose 4-epimerase activity"/>
    <property type="evidence" value="ECO:0007669"/>
    <property type="project" value="UniProtKB-UniRule"/>
</dbReference>
<feature type="domain" description="NAD-dependent epimerase/dehydratase" evidence="11">
    <location>
        <begin position="4"/>
        <end position="247"/>
    </location>
</feature>
<evidence type="ECO:0000256" key="7">
    <source>
        <dbReference type="ARBA" id="ARBA00023027"/>
    </source>
</evidence>
<gene>
    <name evidence="12" type="primary">galE</name>
    <name evidence="12" type="ORF">GCM10007304_23070</name>
</gene>
<dbReference type="InterPro" id="IPR005886">
    <property type="entry name" value="UDP_G4E"/>
</dbReference>
<name>A0A917FWR4_9NOCA</name>
<dbReference type="NCBIfam" id="TIGR01179">
    <property type="entry name" value="galE"/>
    <property type="match status" value="1"/>
</dbReference>
<dbReference type="RefSeq" id="WP_188544911.1">
    <property type="nucleotide sequence ID" value="NZ_BMCU01000002.1"/>
</dbReference>
<evidence type="ECO:0000256" key="8">
    <source>
        <dbReference type="ARBA" id="ARBA00023235"/>
    </source>
</evidence>
<evidence type="ECO:0000256" key="5">
    <source>
        <dbReference type="ARBA" id="ARBA00013189"/>
    </source>
</evidence>
<comment type="pathway">
    <text evidence="3 10">Carbohydrate metabolism; galactose metabolism.</text>
</comment>
<comment type="cofactor">
    <cofactor evidence="2 10">
        <name>NAD(+)</name>
        <dbReference type="ChEBI" id="CHEBI:57540"/>
    </cofactor>
</comment>
<evidence type="ECO:0000256" key="3">
    <source>
        <dbReference type="ARBA" id="ARBA00004947"/>
    </source>
</evidence>
<dbReference type="Gene3D" id="3.40.50.720">
    <property type="entry name" value="NAD(P)-binding Rossmann-like Domain"/>
    <property type="match status" value="1"/>
</dbReference>
<dbReference type="EMBL" id="BMCU01000002">
    <property type="protein sequence ID" value="GGG08364.1"/>
    <property type="molecule type" value="Genomic_DNA"/>
</dbReference>
<dbReference type="InterPro" id="IPR001509">
    <property type="entry name" value="Epimerase_deHydtase"/>
</dbReference>
<keyword evidence="13" id="KW-1185">Reference proteome</keyword>
<evidence type="ECO:0000313" key="12">
    <source>
        <dbReference type="EMBL" id="GGG08364.1"/>
    </source>
</evidence>
<sequence length="328" mass="34447">MKLVVTGGAGYVGGVCAAVLVERGHDVVIVDDLSTGNRDGVPSAARFVEGNVADVIGDVLSGDTYDGVLHFAAQSLVGESVEKPEKYWRGNLGAALELLDAVTETGVPRLVFSSTAATYGEPESSPITENAPTRPTNPYGASKLAIDNAITGYAQAHGFGATSLRYFNVAGAHAGFGENRVVETHLIPLVLQVALGQREKISVFGTDWPTPDGTAVRDYIHVRDLADAHLLALESSVPSSHRIFNLGSGQGFSVREVIASCERVTGLPIAVENAPRRAGDPAVLVASSDKAMADLGWKPTSTDLDEIVGDAWAFLQQLGERSHSAGRT</sequence>
<evidence type="ECO:0000256" key="4">
    <source>
        <dbReference type="ARBA" id="ARBA00007637"/>
    </source>
</evidence>
<evidence type="ECO:0000256" key="6">
    <source>
        <dbReference type="ARBA" id="ARBA00018569"/>
    </source>
</evidence>
<dbReference type="AlphaFoldDB" id="A0A917FWR4"/>
<keyword evidence="7 10" id="KW-0520">NAD</keyword>
<organism evidence="12 13">
    <name type="scientific">Rhodococcoides trifolii</name>
    <dbReference type="NCBI Taxonomy" id="908250"/>
    <lineage>
        <taxon>Bacteria</taxon>
        <taxon>Bacillati</taxon>
        <taxon>Actinomycetota</taxon>
        <taxon>Actinomycetes</taxon>
        <taxon>Mycobacteriales</taxon>
        <taxon>Nocardiaceae</taxon>
        <taxon>Rhodococcoides</taxon>
    </lineage>
</organism>
<dbReference type="PANTHER" id="PTHR43725:SF53">
    <property type="entry name" value="UDP-ARABINOSE 4-EPIMERASE 1"/>
    <property type="match status" value="1"/>
</dbReference>
<reference evidence="12" key="1">
    <citation type="journal article" date="2014" name="Int. J. Syst. Evol. Microbiol.">
        <title>Complete genome sequence of Corynebacterium casei LMG S-19264T (=DSM 44701T), isolated from a smear-ripened cheese.</title>
        <authorList>
            <consortium name="US DOE Joint Genome Institute (JGI-PGF)"/>
            <person name="Walter F."/>
            <person name="Albersmeier A."/>
            <person name="Kalinowski J."/>
            <person name="Ruckert C."/>
        </authorList>
    </citation>
    <scope>NUCLEOTIDE SEQUENCE</scope>
    <source>
        <strain evidence="12">CCM 7905</strain>
    </source>
</reference>
<comment type="catalytic activity">
    <reaction evidence="1 10">
        <text>UDP-alpha-D-glucose = UDP-alpha-D-galactose</text>
        <dbReference type="Rhea" id="RHEA:22168"/>
        <dbReference type="ChEBI" id="CHEBI:58885"/>
        <dbReference type="ChEBI" id="CHEBI:66914"/>
        <dbReference type="EC" id="5.1.3.2"/>
    </reaction>
</comment>
<evidence type="ECO:0000313" key="13">
    <source>
        <dbReference type="Proteomes" id="UP000654257"/>
    </source>
</evidence>
<dbReference type="GO" id="GO:0033499">
    <property type="term" value="P:galactose catabolic process via UDP-galactose, Leloir pathway"/>
    <property type="evidence" value="ECO:0007669"/>
    <property type="project" value="TreeGrafter"/>
</dbReference>
<dbReference type="Proteomes" id="UP000654257">
    <property type="component" value="Unassembled WGS sequence"/>
</dbReference>
<dbReference type="Pfam" id="PF01370">
    <property type="entry name" value="Epimerase"/>
    <property type="match status" value="1"/>
</dbReference>